<dbReference type="AlphaFoldDB" id="A0A9N9GKE8"/>
<feature type="non-terminal residue" evidence="2">
    <location>
        <position position="1"/>
    </location>
</feature>
<dbReference type="Proteomes" id="UP000789396">
    <property type="component" value="Unassembled WGS sequence"/>
</dbReference>
<sequence length="155" mass="17824">MAKHLLEMCEEINQDERNNIKDLLKKKKTKNLQEDTLLHQTSDNNNMNTNKSEIEPVSLTIREKATINRQLLKALISANAPLFFVKDPEQNQNKKKSQIFEESTSSEIDVNLDDNANDYVSNMDEFMDNLNQISNNLIDDVHLLDSNSEETISTL</sequence>
<dbReference type="OrthoDB" id="2405128at2759"/>
<evidence type="ECO:0000313" key="2">
    <source>
        <dbReference type="EMBL" id="CAG8608191.1"/>
    </source>
</evidence>
<dbReference type="EMBL" id="CAJVPZ010009356">
    <property type="protein sequence ID" value="CAG8608191.1"/>
    <property type="molecule type" value="Genomic_DNA"/>
</dbReference>
<proteinExistence type="predicted"/>
<keyword evidence="3" id="KW-1185">Reference proteome</keyword>
<organism evidence="2 3">
    <name type="scientific">Racocetra fulgida</name>
    <dbReference type="NCBI Taxonomy" id="60492"/>
    <lineage>
        <taxon>Eukaryota</taxon>
        <taxon>Fungi</taxon>
        <taxon>Fungi incertae sedis</taxon>
        <taxon>Mucoromycota</taxon>
        <taxon>Glomeromycotina</taxon>
        <taxon>Glomeromycetes</taxon>
        <taxon>Diversisporales</taxon>
        <taxon>Gigasporaceae</taxon>
        <taxon>Racocetra</taxon>
    </lineage>
</organism>
<name>A0A9N9GKE8_9GLOM</name>
<evidence type="ECO:0000313" key="3">
    <source>
        <dbReference type="Proteomes" id="UP000789396"/>
    </source>
</evidence>
<accession>A0A9N9GKE8</accession>
<comment type="caution">
    <text evidence="2">The sequence shown here is derived from an EMBL/GenBank/DDBJ whole genome shotgun (WGS) entry which is preliminary data.</text>
</comment>
<gene>
    <name evidence="2" type="ORF">RFULGI_LOCUS6873</name>
</gene>
<reference evidence="2" key="1">
    <citation type="submission" date="2021-06" db="EMBL/GenBank/DDBJ databases">
        <authorList>
            <person name="Kallberg Y."/>
            <person name="Tangrot J."/>
            <person name="Rosling A."/>
        </authorList>
    </citation>
    <scope>NUCLEOTIDE SEQUENCE</scope>
    <source>
        <strain evidence="2">IN212</strain>
    </source>
</reference>
<protein>
    <submittedName>
        <fullName evidence="2">2983_t:CDS:1</fullName>
    </submittedName>
</protein>
<evidence type="ECO:0000256" key="1">
    <source>
        <dbReference type="SAM" id="Coils"/>
    </source>
</evidence>
<keyword evidence="1" id="KW-0175">Coiled coil</keyword>
<feature type="coiled-coil region" evidence="1">
    <location>
        <begin position="6"/>
        <end position="33"/>
    </location>
</feature>